<dbReference type="InterPro" id="IPR010105">
    <property type="entry name" value="TonB_sidphr_rcpt"/>
</dbReference>
<evidence type="ECO:0000256" key="1">
    <source>
        <dbReference type="ARBA" id="ARBA00004571"/>
    </source>
</evidence>
<keyword evidence="13 14" id="KW-0998">Cell outer membrane</keyword>
<reference evidence="18 19" key="1">
    <citation type="submission" date="2019-03" db="EMBL/GenBank/DDBJ databases">
        <title>Genomic Encyclopedia of Type Strains, Phase IV (KMG-IV): sequencing the most valuable type-strain genomes for metagenomic binning, comparative biology and taxonomic classification.</title>
        <authorList>
            <person name="Goeker M."/>
        </authorList>
    </citation>
    <scope>NUCLEOTIDE SEQUENCE [LARGE SCALE GENOMIC DNA]</scope>
    <source>
        <strain evidence="18 19">DSM 1709</strain>
    </source>
</reference>
<organism evidence="18 19">
    <name type="scientific">Rubrivivax gelatinosus</name>
    <name type="common">Rhodocyclus gelatinosus</name>
    <name type="synonym">Rhodopseudomonas gelatinosa</name>
    <dbReference type="NCBI Taxonomy" id="28068"/>
    <lineage>
        <taxon>Bacteria</taxon>
        <taxon>Pseudomonadati</taxon>
        <taxon>Pseudomonadota</taxon>
        <taxon>Betaproteobacteria</taxon>
        <taxon>Burkholderiales</taxon>
        <taxon>Sphaerotilaceae</taxon>
        <taxon>Rubrivivax</taxon>
    </lineage>
</organism>
<dbReference type="InterPro" id="IPR011662">
    <property type="entry name" value="Secretin/TonB_short_N"/>
</dbReference>
<dbReference type="GeneID" id="99684611"/>
<gene>
    <name evidence="18" type="ORF">EV684_105122</name>
</gene>
<keyword evidence="4 14" id="KW-1134">Transmembrane beta strand</keyword>
<keyword evidence="10 15" id="KW-0798">TonB box</keyword>
<comment type="similarity">
    <text evidence="2 14 15">Belongs to the TonB-dependent receptor family.</text>
</comment>
<dbReference type="InterPro" id="IPR039426">
    <property type="entry name" value="TonB-dep_rcpt-like"/>
</dbReference>
<evidence type="ECO:0000256" key="7">
    <source>
        <dbReference type="ARBA" id="ARBA00022729"/>
    </source>
</evidence>
<evidence type="ECO:0000256" key="11">
    <source>
        <dbReference type="ARBA" id="ARBA00023136"/>
    </source>
</evidence>
<evidence type="ECO:0000256" key="10">
    <source>
        <dbReference type="ARBA" id="ARBA00023077"/>
    </source>
</evidence>
<evidence type="ECO:0000256" key="4">
    <source>
        <dbReference type="ARBA" id="ARBA00022452"/>
    </source>
</evidence>
<dbReference type="PANTHER" id="PTHR32552">
    <property type="entry name" value="FERRICHROME IRON RECEPTOR-RELATED"/>
    <property type="match status" value="1"/>
</dbReference>
<dbReference type="Pfam" id="PF07715">
    <property type="entry name" value="Plug"/>
    <property type="match status" value="1"/>
</dbReference>
<sequence>MQHTAFFRQRPTAAACLALMLAAAAPLAPRIASAQPAAEAPRALKIAPGPLGAALNRFAAALGVELSVDTALLDGLRCNGLDGRYGAEDGFAALLAGHALQAVRQPNGSWTVQRRPQAAADSLPAITARAAGDSATGPLTGYAARRSATATRTDTPMLETPQTLTVVGAEEIEVRKADSLAEAVGYTASVLRSEGVDRTGDGFVMRGFQATASQGNLYRDGSKYSVNLYDGRQEPYGLERIEILKGAASVLYGNSAPGGIINTVSKRPTNEALHELNLELGSFDRRQLSGDFGGALDDAGVWSYRLTALVRDSGSFVEHVDDDRRYLAPSLRWQPDAATSLTLQADLQHDHTAYVYGLPAEGTVLANPSGRLPRDTFVGEPGYDRYDLQRRSLGYLFEHVFDERFTLRHSLRSYRADVDMPSIWISGLQADGRTTAYRGAQDREDRARALMSDTSLQSKWRSGSVEHTALVGLDVVRERFRTVRYDRSAEPLDLYDPVYGGAFGAPEPNSFSSRSELRRVGLYAQEQAKIAGRWVAVAGLRHDRVRYDESAVFSDDVAADGEKSNATTGRAGLVYLAPNGLAPFVSFSQSFEPQTGTDRGGQRFDPTRGTQWELGLRWQPEGSQTLLSAALYQLTQRKVLVTDPVDTNYSVQLGEVRSRGLELEARTRVGAANLVAAYAYTDARTLKSSPLTPEAEGQRTGAVPYHQASVWADYGFGAFGLPALKAGAGLRHVGSAPGVWLDVDVPGYTVVDAMLSWTEGPWRLALNVANLGDKTYVASCTYLCFYGEPRRVTGSVSYRW</sequence>
<dbReference type="Proteomes" id="UP000295106">
    <property type="component" value="Unassembled WGS sequence"/>
</dbReference>
<feature type="chain" id="PRO_5020496237" evidence="16">
    <location>
        <begin position="35"/>
        <end position="800"/>
    </location>
</feature>
<evidence type="ECO:0000256" key="8">
    <source>
        <dbReference type="ARBA" id="ARBA00023004"/>
    </source>
</evidence>
<keyword evidence="9" id="KW-0406">Ion transport</keyword>
<dbReference type="SUPFAM" id="SSF56935">
    <property type="entry name" value="Porins"/>
    <property type="match status" value="1"/>
</dbReference>
<evidence type="ECO:0000256" key="5">
    <source>
        <dbReference type="ARBA" id="ARBA00022496"/>
    </source>
</evidence>
<dbReference type="Gene3D" id="2.170.130.10">
    <property type="entry name" value="TonB-dependent receptor, plug domain"/>
    <property type="match status" value="1"/>
</dbReference>
<comment type="caution">
    <text evidence="18">The sequence shown here is derived from an EMBL/GenBank/DDBJ whole genome shotgun (WGS) entry which is preliminary data.</text>
</comment>
<dbReference type="GO" id="GO:0009279">
    <property type="term" value="C:cell outer membrane"/>
    <property type="evidence" value="ECO:0007669"/>
    <property type="project" value="UniProtKB-SubCell"/>
</dbReference>
<dbReference type="EMBL" id="SLXD01000005">
    <property type="protein sequence ID" value="TCP02956.1"/>
    <property type="molecule type" value="Genomic_DNA"/>
</dbReference>
<evidence type="ECO:0000256" key="15">
    <source>
        <dbReference type="RuleBase" id="RU003357"/>
    </source>
</evidence>
<dbReference type="SMART" id="SM00965">
    <property type="entry name" value="STN"/>
    <property type="match status" value="1"/>
</dbReference>
<evidence type="ECO:0000256" key="2">
    <source>
        <dbReference type="ARBA" id="ARBA00009810"/>
    </source>
</evidence>
<dbReference type="InterPro" id="IPR012910">
    <property type="entry name" value="Plug_dom"/>
</dbReference>
<dbReference type="Pfam" id="PF00593">
    <property type="entry name" value="TonB_dep_Rec_b-barrel"/>
    <property type="match status" value="1"/>
</dbReference>
<evidence type="ECO:0000313" key="19">
    <source>
        <dbReference type="Proteomes" id="UP000295106"/>
    </source>
</evidence>
<evidence type="ECO:0000256" key="12">
    <source>
        <dbReference type="ARBA" id="ARBA00023170"/>
    </source>
</evidence>
<comment type="subcellular location">
    <subcellularLocation>
        <location evidence="1 14">Cell outer membrane</location>
        <topology evidence="1 14">Multi-pass membrane protein</topology>
    </subcellularLocation>
</comment>
<dbReference type="GO" id="GO:0038023">
    <property type="term" value="F:signaling receptor activity"/>
    <property type="evidence" value="ECO:0007669"/>
    <property type="project" value="InterPro"/>
</dbReference>
<evidence type="ECO:0000259" key="17">
    <source>
        <dbReference type="SMART" id="SM00965"/>
    </source>
</evidence>
<dbReference type="RefSeq" id="WP_242478498.1">
    <property type="nucleotide sequence ID" value="NZ_CP181386.1"/>
</dbReference>
<dbReference type="Gene3D" id="3.55.50.30">
    <property type="match status" value="1"/>
</dbReference>
<protein>
    <submittedName>
        <fullName evidence="18">Iron complex outermembrane receptor protein</fullName>
    </submittedName>
</protein>
<keyword evidence="8" id="KW-0408">Iron</keyword>
<dbReference type="InterPro" id="IPR000531">
    <property type="entry name" value="Beta-barrel_TonB"/>
</dbReference>
<evidence type="ECO:0000256" key="9">
    <source>
        <dbReference type="ARBA" id="ARBA00023065"/>
    </source>
</evidence>
<dbReference type="GO" id="GO:0015344">
    <property type="term" value="F:siderophore uptake transmembrane transporter activity"/>
    <property type="evidence" value="ECO:0007669"/>
    <property type="project" value="TreeGrafter"/>
</dbReference>
<name>A0A4R2MJ70_RUBGE</name>
<evidence type="ECO:0000256" key="13">
    <source>
        <dbReference type="ARBA" id="ARBA00023237"/>
    </source>
</evidence>
<dbReference type="NCBIfam" id="TIGR01783">
    <property type="entry name" value="TonB-siderophor"/>
    <property type="match status" value="1"/>
</dbReference>
<evidence type="ECO:0000256" key="14">
    <source>
        <dbReference type="PROSITE-ProRule" id="PRU01360"/>
    </source>
</evidence>
<dbReference type="CDD" id="cd01347">
    <property type="entry name" value="ligand_gated_channel"/>
    <property type="match status" value="1"/>
</dbReference>
<feature type="domain" description="Secretin/TonB short N-terminal" evidence="17">
    <location>
        <begin position="64"/>
        <end position="115"/>
    </location>
</feature>
<dbReference type="FunFam" id="2.170.130.10:FF:000001">
    <property type="entry name" value="Catecholate siderophore TonB-dependent receptor"/>
    <property type="match status" value="1"/>
</dbReference>
<keyword evidence="5" id="KW-0410">Iron transport</keyword>
<accession>A0A4R2MJ70</accession>
<evidence type="ECO:0000313" key="18">
    <source>
        <dbReference type="EMBL" id="TCP02956.1"/>
    </source>
</evidence>
<keyword evidence="7 16" id="KW-0732">Signal</keyword>
<dbReference type="GO" id="GO:0015891">
    <property type="term" value="P:siderophore transport"/>
    <property type="evidence" value="ECO:0007669"/>
    <property type="project" value="InterPro"/>
</dbReference>
<dbReference type="PANTHER" id="PTHR32552:SF68">
    <property type="entry name" value="FERRICHROME OUTER MEMBRANE TRANSPORTER_PHAGE RECEPTOR"/>
    <property type="match status" value="1"/>
</dbReference>
<dbReference type="PROSITE" id="PS52016">
    <property type="entry name" value="TONB_DEPENDENT_REC_3"/>
    <property type="match status" value="1"/>
</dbReference>
<evidence type="ECO:0000256" key="6">
    <source>
        <dbReference type="ARBA" id="ARBA00022692"/>
    </source>
</evidence>
<dbReference type="Gene3D" id="2.40.170.20">
    <property type="entry name" value="TonB-dependent receptor, beta-barrel domain"/>
    <property type="match status" value="1"/>
</dbReference>
<keyword evidence="11 14" id="KW-0472">Membrane</keyword>
<feature type="signal peptide" evidence="16">
    <location>
        <begin position="1"/>
        <end position="34"/>
    </location>
</feature>
<evidence type="ECO:0000256" key="16">
    <source>
        <dbReference type="SAM" id="SignalP"/>
    </source>
</evidence>
<dbReference type="InterPro" id="IPR037066">
    <property type="entry name" value="Plug_dom_sf"/>
</dbReference>
<keyword evidence="6 14" id="KW-0812">Transmembrane</keyword>
<dbReference type="InterPro" id="IPR036942">
    <property type="entry name" value="Beta-barrel_TonB_sf"/>
</dbReference>
<evidence type="ECO:0000256" key="3">
    <source>
        <dbReference type="ARBA" id="ARBA00022448"/>
    </source>
</evidence>
<proteinExistence type="inferred from homology"/>
<keyword evidence="3 14" id="KW-0813">Transport</keyword>
<dbReference type="AlphaFoldDB" id="A0A4R2MJ70"/>
<keyword evidence="12 18" id="KW-0675">Receptor</keyword>